<dbReference type="EMBL" id="JABSTQ010009329">
    <property type="protein sequence ID" value="KAG0430396.1"/>
    <property type="molecule type" value="Genomic_DNA"/>
</dbReference>
<reference evidence="1 2" key="1">
    <citation type="journal article" date="2020" name="Cell">
        <title>Large-Scale Comparative Analyses of Tick Genomes Elucidate Their Genetic Diversity and Vector Capacities.</title>
        <authorList>
            <consortium name="Tick Genome and Microbiome Consortium (TIGMIC)"/>
            <person name="Jia N."/>
            <person name="Wang J."/>
            <person name="Shi W."/>
            <person name="Du L."/>
            <person name="Sun Y."/>
            <person name="Zhan W."/>
            <person name="Jiang J.F."/>
            <person name="Wang Q."/>
            <person name="Zhang B."/>
            <person name="Ji P."/>
            <person name="Bell-Sakyi L."/>
            <person name="Cui X.M."/>
            <person name="Yuan T.T."/>
            <person name="Jiang B.G."/>
            <person name="Yang W.F."/>
            <person name="Lam T.T."/>
            <person name="Chang Q.C."/>
            <person name="Ding S.J."/>
            <person name="Wang X.J."/>
            <person name="Zhu J.G."/>
            <person name="Ruan X.D."/>
            <person name="Zhao L."/>
            <person name="Wei J.T."/>
            <person name="Ye R.Z."/>
            <person name="Que T.C."/>
            <person name="Du C.H."/>
            <person name="Zhou Y.H."/>
            <person name="Cheng J.X."/>
            <person name="Dai P.F."/>
            <person name="Guo W.B."/>
            <person name="Han X.H."/>
            <person name="Huang E.J."/>
            <person name="Li L.F."/>
            <person name="Wei W."/>
            <person name="Gao Y.C."/>
            <person name="Liu J.Z."/>
            <person name="Shao H.Z."/>
            <person name="Wang X."/>
            <person name="Wang C.C."/>
            <person name="Yang T.C."/>
            <person name="Huo Q.B."/>
            <person name="Li W."/>
            <person name="Chen H.Y."/>
            <person name="Chen S.E."/>
            <person name="Zhou L.G."/>
            <person name="Ni X.B."/>
            <person name="Tian J.H."/>
            <person name="Sheng Y."/>
            <person name="Liu T."/>
            <person name="Pan Y.S."/>
            <person name="Xia L.Y."/>
            <person name="Li J."/>
            <person name="Zhao F."/>
            <person name="Cao W.C."/>
        </authorList>
    </citation>
    <scope>NUCLEOTIDE SEQUENCE [LARGE SCALE GENOMIC DNA]</scope>
    <source>
        <strain evidence="1">Iper-2018</strain>
    </source>
</reference>
<sequence>MEGVSGAPTPVFRADAPRFTGEVRTRPGRYVLPKITATSVMATDEATPLDITVVRTLRLPQWTFCRNTRCACAEYLMRLGSRQRGKMVSLCRLRGGRLRTMGTKASLGEPYLGHSASMGEQDVADVLGVERVGEALRARGSTYSPRGPFWTADPQLWFAQVESQFTTSHITSQAQRFHHVVAALPPETAVDIRDIILEPPTTNPYDTLKAELIKRTSASEHRRLQQLLTSEERGDRTPSQLLRRLQQLLGERAATFDPALLRELFLQRLPNNVRMVLTSASGLALVQLAQLADTVMEVAAPQVAPIAAMQSHLLGASANISAAERTEDSFRTDIQQAIKALTAQVAALTSRSRSEHHQRSTSRPRYSSPSQARVVSRHSDICWYHRTFSDRARNCVGPCAASGNACTHH</sequence>
<proteinExistence type="predicted"/>
<evidence type="ECO:0000313" key="2">
    <source>
        <dbReference type="Proteomes" id="UP000805193"/>
    </source>
</evidence>
<accession>A0AC60Q8W0</accession>
<dbReference type="Proteomes" id="UP000805193">
    <property type="component" value="Unassembled WGS sequence"/>
</dbReference>
<keyword evidence="2" id="KW-1185">Reference proteome</keyword>
<organism evidence="1 2">
    <name type="scientific">Ixodes persulcatus</name>
    <name type="common">Taiga tick</name>
    <dbReference type="NCBI Taxonomy" id="34615"/>
    <lineage>
        <taxon>Eukaryota</taxon>
        <taxon>Metazoa</taxon>
        <taxon>Ecdysozoa</taxon>
        <taxon>Arthropoda</taxon>
        <taxon>Chelicerata</taxon>
        <taxon>Arachnida</taxon>
        <taxon>Acari</taxon>
        <taxon>Parasitiformes</taxon>
        <taxon>Ixodida</taxon>
        <taxon>Ixodoidea</taxon>
        <taxon>Ixodidae</taxon>
        <taxon>Ixodinae</taxon>
        <taxon>Ixodes</taxon>
    </lineage>
</organism>
<name>A0AC60Q8W0_IXOPE</name>
<evidence type="ECO:0000313" key="1">
    <source>
        <dbReference type="EMBL" id="KAG0430396.1"/>
    </source>
</evidence>
<comment type="caution">
    <text evidence="1">The sequence shown here is derived from an EMBL/GenBank/DDBJ whole genome shotgun (WGS) entry which is preliminary data.</text>
</comment>
<gene>
    <name evidence="1" type="ORF">HPB47_022726</name>
</gene>
<protein>
    <submittedName>
        <fullName evidence="1">Uncharacterized protein</fullName>
    </submittedName>
</protein>